<organism evidence="3 4">
    <name type="scientific">Streptomyces atriruber</name>
    <dbReference type="NCBI Taxonomy" id="545121"/>
    <lineage>
        <taxon>Bacteria</taxon>
        <taxon>Bacillati</taxon>
        <taxon>Actinomycetota</taxon>
        <taxon>Actinomycetes</taxon>
        <taxon>Kitasatosporales</taxon>
        <taxon>Streptomycetaceae</taxon>
        <taxon>Streptomyces</taxon>
    </lineage>
</organism>
<dbReference type="EMBL" id="JBEYXV010000003">
    <property type="protein sequence ID" value="MEU6820675.1"/>
    <property type="molecule type" value="Genomic_DNA"/>
</dbReference>
<dbReference type="RefSeq" id="WP_359346407.1">
    <property type="nucleotide sequence ID" value="NZ_JBEYXV010000003.1"/>
</dbReference>
<reference evidence="3 4" key="1">
    <citation type="submission" date="2024-06" db="EMBL/GenBank/DDBJ databases">
        <title>The Natural Products Discovery Center: Release of the First 8490 Sequenced Strains for Exploring Actinobacteria Biosynthetic Diversity.</title>
        <authorList>
            <person name="Kalkreuter E."/>
            <person name="Kautsar S.A."/>
            <person name="Yang D."/>
            <person name="Bader C.D."/>
            <person name="Teijaro C.N."/>
            <person name="Fluegel L."/>
            <person name="Davis C.M."/>
            <person name="Simpson J.R."/>
            <person name="Lauterbach L."/>
            <person name="Steele A.D."/>
            <person name="Gui C."/>
            <person name="Meng S."/>
            <person name="Li G."/>
            <person name="Viehrig K."/>
            <person name="Ye F."/>
            <person name="Su P."/>
            <person name="Kiefer A.F."/>
            <person name="Nichols A."/>
            <person name="Cepeda A.J."/>
            <person name="Yan W."/>
            <person name="Fan B."/>
            <person name="Jiang Y."/>
            <person name="Adhikari A."/>
            <person name="Zheng C.-J."/>
            <person name="Schuster L."/>
            <person name="Cowan T.M."/>
            <person name="Smanski M.J."/>
            <person name="Chevrette M.G."/>
            <person name="De Carvalho L.P.S."/>
            <person name="Shen B."/>
        </authorList>
    </citation>
    <scope>NUCLEOTIDE SEQUENCE [LARGE SCALE GENOMIC DNA]</scope>
    <source>
        <strain evidence="3 4">NPDC046838</strain>
    </source>
</reference>
<feature type="compositionally biased region" description="Gly residues" evidence="1">
    <location>
        <begin position="180"/>
        <end position="192"/>
    </location>
</feature>
<dbReference type="Pfam" id="PF21806">
    <property type="entry name" value="DUF6879"/>
    <property type="match status" value="1"/>
</dbReference>
<evidence type="ECO:0000313" key="3">
    <source>
        <dbReference type="EMBL" id="MEU6820675.1"/>
    </source>
</evidence>
<protein>
    <submittedName>
        <fullName evidence="3">DUF6879 family protein</fullName>
    </submittedName>
</protein>
<accession>A0ABV3BIW4</accession>
<dbReference type="Proteomes" id="UP001551176">
    <property type="component" value="Unassembled WGS sequence"/>
</dbReference>
<proteinExistence type="predicted"/>
<evidence type="ECO:0000256" key="1">
    <source>
        <dbReference type="SAM" id="MobiDB-lite"/>
    </source>
</evidence>
<sequence length="205" mass="22905">MPLNGEDWRRLFDAFTHEAWRFEAQPTYTMPKEQENVARFLRGEARPSGHNARWHERVRGYVESGRHIGRVRIVRRPLTAYQRYQFAWGSRVQHAGLRAAAECGEVALAALPFGVGADVARDLHAALEGKVLLDCEPQAISCDPARSAVRRIRTVRRQWSRGVEHWCRLPSLAHAAGRDAGPGGQTSWGQGSGQESRTTVGGLET</sequence>
<gene>
    <name evidence="3" type="ORF">ABZ921_08610</name>
</gene>
<evidence type="ECO:0000259" key="2">
    <source>
        <dbReference type="Pfam" id="PF21806"/>
    </source>
</evidence>
<evidence type="ECO:0000313" key="4">
    <source>
        <dbReference type="Proteomes" id="UP001551176"/>
    </source>
</evidence>
<feature type="region of interest" description="Disordered" evidence="1">
    <location>
        <begin position="177"/>
        <end position="205"/>
    </location>
</feature>
<name>A0ABV3BIW4_9ACTN</name>
<feature type="domain" description="DUF6879" evidence="2">
    <location>
        <begin position="6"/>
        <end position="96"/>
    </location>
</feature>
<keyword evidence="4" id="KW-1185">Reference proteome</keyword>
<comment type="caution">
    <text evidence="3">The sequence shown here is derived from an EMBL/GenBank/DDBJ whole genome shotgun (WGS) entry which is preliminary data.</text>
</comment>
<dbReference type="InterPro" id="IPR049244">
    <property type="entry name" value="DUF6879"/>
</dbReference>